<keyword evidence="2" id="KW-1185">Reference proteome</keyword>
<dbReference type="RefSeq" id="WP_062284806.1">
    <property type="nucleotide sequence ID" value="NZ_LTBC01000009.1"/>
</dbReference>
<dbReference type="EMBL" id="LTBC01000009">
    <property type="protein sequence ID" value="KYH31618.1"/>
    <property type="molecule type" value="Genomic_DNA"/>
</dbReference>
<protein>
    <submittedName>
        <fullName evidence="1">Uncharacterized protein</fullName>
    </submittedName>
</protein>
<evidence type="ECO:0000313" key="2">
    <source>
        <dbReference type="Proteomes" id="UP000075670"/>
    </source>
</evidence>
<gene>
    <name evidence="1" type="ORF">MOMUL_21740</name>
</gene>
<reference evidence="1 2" key="1">
    <citation type="submission" date="2016-02" db="EMBL/GenBank/DDBJ databases">
        <title>Genome sequence of Moorella mulderi DSM 14980.</title>
        <authorList>
            <person name="Poehlein A."/>
            <person name="Daniel R."/>
        </authorList>
    </citation>
    <scope>NUCLEOTIDE SEQUENCE [LARGE SCALE GENOMIC DNA]</scope>
    <source>
        <strain evidence="1 2">DSM 14980</strain>
    </source>
</reference>
<dbReference type="OrthoDB" id="5372599at2"/>
<accession>A0A151AVF3</accession>
<comment type="caution">
    <text evidence="1">The sequence shown here is derived from an EMBL/GenBank/DDBJ whole genome shotgun (WGS) entry which is preliminary data.</text>
</comment>
<dbReference type="Proteomes" id="UP000075670">
    <property type="component" value="Unassembled WGS sequence"/>
</dbReference>
<proteinExistence type="predicted"/>
<organism evidence="1 2">
    <name type="scientific">Moorella mulderi DSM 14980</name>
    <dbReference type="NCBI Taxonomy" id="1122241"/>
    <lineage>
        <taxon>Bacteria</taxon>
        <taxon>Bacillati</taxon>
        <taxon>Bacillota</taxon>
        <taxon>Clostridia</taxon>
        <taxon>Neomoorellales</taxon>
        <taxon>Neomoorellaceae</taxon>
        <taxon>Neomoorella</taxon>
    </lineage>
</organism>
<dbReference type="PATRIC" id="fig|1122241.3.peg.2317"/>
<dbReference type="AlphaFoldDB" id="A0A151AVF3"/>
<evidence type="ECO:0000313" key="1">
    <source>
        <dbReference type="EMBL" id="KYH31618.1"/>
    </source>
</evidence>
<name>A0A151AVF3_9FIRM</name>
<sequence>MKAEEVAGLGGMVRAQFTLTVPEGKLLIARAIAALPDVRRALETGRILLKGGTTVSAVAEQLAKVALRISGRVTPRGTKAAWDSGDDSPHSIILEKGSWRNIDGCFAEEVASLSLGDVAVLGANALDPQGRAAMMAGSLLGGNPGRALSGLMAQGVKVFVACGLEKLIPGPVDEAIKHCGLTGTSWSMGMAVGLMPVVGHVVTEREAVEILSGAICTVIGRGGINGAEGATTMVAEGDEAKVQAAISVVLDVKGACTSGSSRSMEECRAGCPKCREHRSCAWRKWSKSGFEKRQ</sequence>